<organism evidence="1 2">
    <name type="scientific">Gordonia Phage Sephiroth</name>
    <dbReference type="NCBI Taxonomy" id="2767553"/>
    <lineage>
        <taxon>Viruses</taxon>
        <taxon>Duplodnaviria</taxon>
        <taxon>Heunggongvirae</taxon>
        <taxon>Uroviricota</taxon>
        <taxon>Caudoviricetes</taxon>
        <taxon>Deeyouvirinae</taxon>
        <taxon>Octobienvirus</taxon>
        <taxon>Octobienvirus sephiroth</taxon>
    </lineage>
</organism>
<accession>A0A7G9UZG5</accession>
<gene>
    <name evidence="1" type="primary">80</name>
    <name evidence="1" type="ORF">SEA_SEPHIROTH_80</name>
</gene>
<dbReference type="GeneID" id="70081014"/>
<keyword evidence="2" id="KW-1185">Reference proteome</keyword>
<reference evidence="1 2" key="1">
    <citation type="submission" date="2020-06" db="EMBL/GenBank/DDBJ databases">
        <authorList>
            <person name="Aidoo V.A."/>
            <person name="Attix H.E."/>
            <person name="Centeno C.A."/>
            <person name="Hollingsworth J.S."/>
            <person name="Humbert W.S."/>
            <person name="Martinez-Aguilar E."/>
            <person name="Richter E.A."/>
            <person name="Smith D.M."/>
            <person name="Thoma A.L."/>
            <person name="Troup B.R."/>
            <person name="Watkins V.C."/>
            <person name="Brunner S."/>
            <person name="Chen S."/>
            <person name="Fogarty M.P."/>
            <person name="Merkhofer E.C."/>
            <person name="Garlena R.A."/>
            <person name="Russell D.A."/>
            <person name="Pope W.H."/>
            <person name="Jacobs-Sera D."/>
            <person name="Hatfull G.F."/>
        </authorList>
    </citation>
    <scope>NUCLEOTIDE SEQUENCE [LARGE SCALE GENOMIC DNA]</scope>
</reference>
<name>A0A7G9UZG5_9CAUD</name>
<evidence type="ECO:0000313" key="1">
    <source>
        <dbReference type="EMBL" id="QNN99420.1"/>
    </source>
</evidence>
<dbReference type="KEGG" id="vg:70081014"/>
<dbReference type="RefSeq" id="YP_010246468.1">
    <property type="nucleotide sequence ID" value="NC_060135.1"/>
</dbReference>
<sequence length="82" mass="9014">MSHPVLESLDFEARCECEWVRPGETKSRRCHYGSPDHLVTLVTTEKTVARRVVCGGCLERLEFAGRLVGTWSSSSSSALSSA</sequence>
<evidence type="ECO:0000313" key="2">
    <source>
        <dbReference type="Proteomes" id="UP000516065"/>
    </source>
</evidence>
<dbReference type="Proteomes" id="UP000516065">
    <property type="component" value="Segment"/>
</dbReference>
<proteinExistence type="predicted"/>
<protein>
    <submittedName>
        <fullName evidence="1">Uncharacterized protein</fullName>
    </submittedName>
</protein>
<dbReference type="EMBL" id="MT684599">
    <property type="protein sequence ID" value="QNN99420.1"/>
    <property type="molecule type" value="Genomic_DNA"/>
</dbReference>